<gene>
    <name evidence="1" type="ORF">K3G42_013565</name>
</gene>
<evidence type="ECO:0000313" key="1">
    <source>
        <dbReference type="EMBL" id="KAH7989722.1"/>
    </source>
</evidence>
<reference evidence="1" key="1">
    <citation type="submission" date="2021-08" db="EMBL/GenBank/DDBJ databases">
        <title>The first chromosome-level gecko genome reveals the dynamic sex chromosomes of Neotropical dwarf geckos (Sphaerodactylidae: Sphaerodactylus).</title>
        <authorList>
            <person name="Pinto B.J."/>
            <person name="Keating S.E."/>
            <person name="Gamble T."/>
        </authorList>
    </citation>
    <scope>NUCLEOTIDE SEQUENCE</scope>
    <source>
        <strain evidence="1">TG3544</strain>
    </source>
</reference>
<dbReference type="EMBL" id="CM037627">
    <property type="protein sequence ID" value="KAH7989722.1"/>
    <property type="molecule type" value="Genomic_DNA"/>
</dbReference>
<name>A0ACB8ECE1_9SAUR</name>
<protein>
    <submittedName>
        <fullName evidence="1">Uncharacterized protein</fullName>
    </submittedName>
</protein>
<keyword evidence="2" id="KW-1185">Reference proteome</keyword>
<comment type="caution">
    <text evidence="1">The sequence shown here is derived from an EMBL/GenBank/DDBJ whole genome shotgun (WGS) entry which is preliminary data.</text>
</comment>
<organism evidence="1 2">
    <name type="scientific">Sphaerodactylus townsendi</name>
    <dbReference type="NCBI Taxonomy" id="933632"/>
    <lineage>
        <taxon>Eukaryota</taxon>
        <taxon>Metazoa</taxon>
        <taxon>Chordata</taxon>
        <taxon>Craniata</taxon>
        <taxon>Vertebrata</taxon>
        <taxon>Euteleostomi</taxon>
        <taxon>Lepidosauria</taxon>
        <taxon>Squamata</taxon>
        <taxon>Bifurcata</taxon>
        <taxon>Gekkota</taxon>
        <taxon>Sphaerodactylidae</taxon>
        <taxon>Sphaerodactylus</taxon>
    </lineage>
</organism>
<accession>A0ACB8ECE1</accession>
<proteinExistence type="predicted"/>
<dbReference type="Proteomes" id="UP000827872">
    <property type="component" value="Linkage Group LG14"/>
</dbReference>
<evidence type="ECO:0000313" key="2">
    <source>
        <dbReference type="Proteomes" id="UP000827872"/>
    </source>
</evidence>
<sequence length="87" mass="9626">MLCRLLSRFSRAVRLPEGELSVPGRSCPEAPARPLQTDEAPPPLPEHQETGRRLVTFGCHVVTLSKANSSDDLLYNITLKRCLKDGI</sequence>